<keyword evidence="1" id="KW-0812">Transmembrane</keyword>
<proteinExistence type="predicted"/>
<comment type="caution">
    <text evidence="2">The sequence shown here is derived from an EMBL/GenBank/DDBJ whole genome shotgun (WGS) entry which is preliminary data.</text>
</comment>
<feature type="transmembrane region" description="Helical" evidence="1">
    <location>
        <begin position="52"/>
        <end position="72"/>
    </location>
</feature>
<keyword evidence="1" id="KW-0472">Membrane</keyword>
<dbReference type="EMBL" id="JADNYJ010000054">
    <property type="protein sequence ID" value="KAF8898251.1"/>
    <property type="molecule type" value="Genomic_DNA"/>
</dbReference>
<keyword evidence="3" id="KW-1185">Reference proteome</keyword>
<keyword evidence="1" id="KW-1133">Transmembrane helix</keyword>
<name>A0A9P5TLH5_GYMJU</name>
<sequence length="79" mass="8881">MRRFLESFSPTSILPALVTTNSVFLIRIFMFWSRGFSAFFLVSSAFLHTSQLQFSSLPFVCSSILIVSGFLCSTKCIVI</sequence>
<protein>
    <submittedName>
        <fullName evidence="2">Uncharacterized protein</fullName>
    </submittedName>
</protein>
<feature type="transmembrane region" description="Helical" evidence="1">
    <location>
        <begin position="12"/>
        <end position="32"/>
    </location>
</feature>
<organism evidence="2 3">
    <name type="scientific">Gymnopilus junonius</name>
    <name type="common">Spectacular rustgill mushroom</name>
    <name type="synonym">Gymnopilus spectabilis subsp. junonius</name>
    <dbReference type="NCBI Taxonomy" id="109634"/>
    <lineage>
        <taxon>Eukaryota</taxon>
        <taxon>Fungi</taxon>
        <taxon>Dikarya</taxon>
        <taxon>Basidiomycota</taxon>
        <taxon>Agaricomycotina</taxon>
        <taxon>Agaricomycetes</taxon>
        <taxon>Agaricomycetidae</taxon>
        <taxon>Agaricales</taxon>
        <taxon>Agaricineae</taxon>
        <taxon>Hymenogastraceae</taxon>
        <taxon>Gymnopilus</taxon>
    </lineage>
</organism>
<evidence type="ECO:0000256" key="1">
    <source>
        <dbReference type="SAM" id="Phobius"/>
    </source>
</evidence>
<dbReference type="Proteomes" id="UP000724874">
    <property type="component" value="Unassembled WGS sequence"/>
</dbReference>
<gene>
    <name evidence="2" type="ORF">CPB84DRAFT_1780713</name>
</gene>
<accession>A0A9P5TLH5</accession>
<reference evidence="2" key="1">
    <citation type="submission" date="2020-11" db="EMBL/GenBank/DDBJ databases">
        <authorList>
            <consortium name="DOE Joint Genome Institute"/>
            <person name="Ahrendt S."/>
            <person name="Riley R."/>
            <person name="Andreopoulos W."/>
            <person name="LaButti K."/>
            <person name="Pangilinan J."/>
            <person name="Ruiz-duenas F.J."/>
            <person name="Barrasa J.M."/>
            <person name="Sanchez-Garcia M."/>
            <person name="Camarero S."/>
            <person name="Miyauchi S."/>
            <person name="Serrano A."/>
            <person name="Linde D."/>
            <person name="Babiker R."/>
            <person name="Drula E."/>
            <person name="Ayuso-Fernandez I."/>
            <person name="Pacheco R."/>
            <person name="Padilla G."/>
            <person name="Ferreira P."/>
            <person name="Barriuso J."/>
            <person name="Kellner H."/>
            <person name="Castanera R."/>
            <person name="Alfaro M."/>
            <person name="Ramirez L."/>
            <person name="Pisabarro A.G."/>
            <person name="Kuo A."/>
            <person name="Tritt A."/>
            <person name="Lipzen A."/>
            <person name="He G."/>
            <person name="Yan M."/>
            <person name="Ng V."/>
            <person name="Cullen D."/>
            <person name="Martin F."/>
            <person name="Rosso M.-N."/>
            <person name="Henrissat B."/>
            <person name="Hibbett D."/>
            <person name="Martinez A.T."/>
            <person name="Grigoriev I.V."/>
        </authorList>
    </citation>
    <scope>NUCLEOTIDE SEQUENCE</scope>
    <source>
        <strain evidence="2">AH 44721</strain>
    </source>
</reference>
<evidence type="ECO:0000313" key="3">
    <source>
        <dbReference type="Proteomes" id="UP000724874"/>
    </source>
</evidence>
<dbReference type="AlphaFoldDB" id="A0A9P5TLH5"/>
<evidence type="ECO:0000313" key="2">
    <source>
        <dbReference type="EMBL" id="KAF8898251.1"/>
    </source>
</evidence>